<evidence type="ECO:0000256" key="1">
    <source>
        <dbReference type="SAM" id="MobiDB-lite"/>
    </source>
</evidence>
<dbReference type="Proteomes" id="UP000256970">
    <property type="component" value="Unassembled WGS sequence"/>
</dbReference>
<reference evidence="2 3" key="1">
    <citation type="submission" date="2016-10" db="EMBL/GenBank/DDBJ databases">
        <authorList>
            <person name="Cai Z."/>
        </authorList>
    </citation>
    <scope>NUCLEOTIDE SEQUENCE [LARGE SCALE GENOMIC DNA]</scope>
</reference>
<evidence type="ECO:0000313" key="2">
    <source>
        <dbReference type="EMBL" id="SZX68190.1"/>
    </source>
</evidence>
<dbReference type="EMBL" id="FNXT01000845">
    <property type="protein sequence ID" value="SZX68190.1"/>
    <property type="molecule type" value="Genomic_DNA"/>
</dbReference>
<name>A0A383VTE4_TETOB</name>
<gene>
    <name evidence="2" type="ORF">BQ4739_LOCUS8561</name>
</gene>
<sequence length="137" mass="13501">MVKAAVKAAIQKAVTTKTTTAPAAAPAATKKESAAATNTKQQYGMPGMPGMPGYGGMPGMGMPGMGMPGYGGGMMPGYGGGMYVDPCIATCAGLSGSGAAGACFNSKGNGECCCKNSGCWKASSFGCYTCVSDSYHC</sequence>
<proteinExistence type="predicted"/>
<keyword evidence="3" id="KW-1185">Reference proteome</keyword>
<organism evidence="2 3">
    <name type="scientific">Tetradesmus obliquus</name>
    <name type="common">Green alga</name>
    <name type="synonym">Acutodesmus obliquus</name>
    <dbReference type="NCBI Taxonomy" id="3088"/>
    <lineage>
        <taxon>Eukaryota</taxon>
        <taxon>Viridiplantae</taxon>
        <taxon>Chlorophyta</taxon>
        <taxon>core chlorophytes</taxon>
        <taxon>Chlorophyceae</taxon>
        <taxon>CS clade</taxon>
        <taxon>Sphaeropleales</taxon>
        <taxon>Scenedesmaceae</taxon>
        <taxon>Tetradesmus</taxon>
    </lineage>
</organism>
<feature type="region of interest" description="Disordered" evidence="1">
    <location>
        <begin position="20"/>
        <end position="44"/>
    </location>
</feature>
<evidence type="ECO:0000313" key="3">
    <source>
        <dbReference type="Proteomes" id="UP000256970"/>
    </source>
</evidence>
<dbReference type="AlphaFoldDB" id="A0A383VTE4"/>
<protein>
    <submittedName>
        <fullName evidence="2">Uncharacterized protein</fullName>
    </submittedName>
</protein>
<accession>A0A383VTE4</accession>